<dbReference type="RefSeq" id="WP_088396731.1">
    <property type="nucleotide sequence ID" value="NZ_MXPU01000023.1"/>
</dbReference>
<proteinExistence type="predicted"/>
<dbReference type="EMBL" id="MXPU01000023">
    <property type="protein sequence ID" value="OWO91553.1"/>
    <property type="molecule type" value="Genomic_DNA"/>
</dbReference>
<sequence>MSDVNPNRTIEIAGTDLVFRTVPMRDRTPSGGQIALAAGFESDEYVYVLQLLDDGELEDVRHRESVPLSDGGRFLVALSDRSYRIAFSGEALDWPARFITAATLRKLKNVAADKGIYLEKTDEPDIALDEEELINLDEAGVESFKPGKLVGPKKQTVRVKHLGELETARFKVDGPITLAELWDQAYRELEVTRTERDVLQANTAGGPVSLMDHLSLSLEAAQRQGLCDKKFEIAARTGGA</sequence>
<dbReference type="Proteomes" id="UP000197269">
    <property type="component" value="Unassembled WGS sequence"/>
</dbReference>
<dbReference type="Pfam" id="PF14452">
    <property type="entry name" value="Multi_ubiq"/>
    <property type="match status" value="1"/>
</dbReference>
<comment type="caution">
    <text evidence="2">The sequence shown here is derived from an EMBL/GenBank/DDBJ whole genome shotgun (WGS) entry which is preliminary data.</text>
</comment>
<dbReference type="InterPro" id="IPR027802">
    <property type="entry name" value="Multi-ubiquitin_dom"/>
</dbReference>
<organism evidence="2 3">
    <name type="scientific">Rhizobium esperanzae</name>
    <dbReference type="NCBI Taxonomy" id="1967781"/>
    <lineage>
        <taxon>Bacteria</taxon>
        <taxon>Pseudomonadati</taxon>
        <taxon>Pseudomonadota</taxon>
        <taxon>Alphaproteobacteria</taxon>
        <taxon>Hyphomicrobiales</taxon>
        <taxon>Rhizobiaceae</taxon>
        <taxon>Rhizobium/Agrobacterium group</taxon>
        <taxon>Rhizobium</taxon>
    </lineage>
</organism>
<evidence type="ECO:0000313" key="3">
    <source>
        <dbReference type="Proteomes" id="UP000197269"/>
    </source>
</evidence>
<feature type="domain" description="Multi-ubiquitin" evidence="1">
    <location>
        <begin position="19"/>
        <end position="78"/>
    </location>
</feature>
<accession>A0A2D0AAD5</accession>
<dbReference type="AlphaFoldDB" id="A0A2D0AAD5"/>
<protein>
    <recommendedName>
        <fullName evidence="1">Multi-ubiquitin domain-containing protein</fullName>
    </recommendedName>
</protein>
<evidence type="ECO:0000313" key="2">
    <source>
        <dbReference type="EMBL" id="OWO91553.1"/>
    </source>
</evidence>
<evidence type="ECO:0000259" key="1">
    <source>
        <dbReference type="Pfam" id="PF14452"/>
    </source>
</evidence>
<gene>
    <name evidence="2" type="ORF">B5E41_26535</name>
</gene>
<name>A0A2D0AAD5_9HYPH</name>
<reference evidence="2 3" key="1">
    <citation type="submission" date="2017-03" db="EMBL/GenBank/DDBJ databases">
        <title>Genome of strain Rhizobium sp. CNPSo 668.</title>
        <authorList>
            <person name="Ribeiro R."/>
        </authorList>
    </citation>
    <scope>NUCLEOTIDE SEQUENCE [LARGE SCALE GENOMIC DNA]</scope>
    <source>
        <strain evidence="2 3">CNPSo 668</strain>
    </source>
</reference>